<feature type="region of interest" description="Disordered" evidence="2">
    <location>
        <begin position="939"/>
        <end position="958"/>
    </location>
</feature>
<keyword evidence="1" id="KW-0175">Coiled coil</keyword>
<dbReference type="Proteomes" id="UP000635245">
    <property type="component" value="Unassembled WGS sequence"/>
</dbReference>
<evidence type="ECO:0008006" key="6">
    <source>
        <dbReference type="Google" id="ProtNLM"/>
    </source>
</evidence>
<organism evidence="4 5">
    <name type="scientific">Prauserella cavernicola</name>
    <dbReference type="NCBI Taxonomy" id="2800127"/>
    <lineage>
        <taxon>Bacteria</taxon>
        <taxon>Bacillati</taxon>
        <taxon>Actinomycetota</taxon>
        <taxon>Actinomycetes</taxon>
        <taxon>Pseudonocardiales</taxon>
        <taxon>Pseudonocardiaceae</taxon>
        <taxon>Prauserella</taxon>
    </lineage>
</organism>
<evidence type="ECO:0000313" key="4">
    <source>
        <dbReference type="EMBL" id="MBK1785138.1"/>
    </source>
</evidence>
<reference evidence="4" key="1">
    <citation type="submission" date="2020-12" db="EMBL/GenBank/DDBJ databases">
        <title>Prauserella sp. ASG 168, a novel actinomycete isolated from cave rock.</title>
        <authorList>
            <person name="Suriyachadkun C."/>
        </authorList>
    </citation>
    <scope>NUCLEOTIDE SEQUENCE</scope>
    <source>
        <strain evidence="4">ASG 168</strain>
    </source>
</reference>
<keyword evidence="5" id="KW-1185">Reference proteome</keyword>
<keyword evidence="3" id="KW-0812">Transmembrane</keyword>
<comment type="caution">
    <text evidence="4">The sequence shown here is derived from an EMBL/GenBank/DDBJ whole genome shotgun (WGS) entry which is preliminary data.</text>
</comment>
<dbReference type="RefSeq" id="WP_200318037.1">
    <property type="nucleotide sequence ID" value="NZ_JAENJH010000002.1"/>
</dbReference>
<protein>
    <recommendedName>
        <fullName evidence="6">Tape measure protein</fullName>
    </recommendedName>
</protein>
<feature type="transmembrane region" description="Helical" evidence="3">
    <location>
        <begin position="160"/>
        <end position="184"/>
    </location>
</feature>
<sequence length="958" mass="99418">MADSQRTIRIRFDGTADRLRAAANRVREELRASTRGVTDYNKHIADAAARVRRAYDGEADATEKLRVAQARLQEVRDAAVVKASTLAAAEAAVAKATRGVAAAQATHAEATRQYGEAQQEAVRQAEEARRSSGRLRAAITWVGDAADRARGMVTRFGGAFLRLALVGAALNGVIGLVAGLAGVIASASGALGLLPGIAAAAVAGLVAVKLGGEGIERAFKRLTPTLDGLRSAVSGTFERGLRPAVDNLNEALPKTETGLNAVAASVSDAATGFTAMLKQGRNTTTLNRILLTSSRTVRNLGKFLAPVGQALLDIADVGGEVFADLTEGAGAAGERFAEFIKQAKESGQLREWMQEGIDTFREIGDVLGDVWATVRSVFAALEEGGAGLGGVLGPAIETLKEFVESAEGQEVFRTLGGILEDCSRIITSLLEPALALLQPIIGPLGRAVDTLANFVEEDLAPALETLAEFIGPLIGLALDLTTAADGLGIKVLVAAAALATFASAARRLKGIGSTIAGAFSWRNSRADGRRDGNGYVGGVVESTEKGGKKKGPSAARQFGGAFSQGLKALGWVGLGYAIADEITGGWLSARVEDTVAWTGEQMTNLIVNEWGPKITSASKGLTDFGNTATQTWTTVANTTTQKAGEITATIGQKAGEIPTFWNTAMSTTASGNTLAWTGIADQVRGKAFWAASSATTAATNTRNGWWSQLSATGSGNATIWDRISRDAGNKSRSAALSAKTQANNARAWWAGGVNGAAGANNNAWARIVAETRRQGDINRKRAENAASGVRNAFSGMSLWSQGSAIMSSLRVGMQAALPGVLGFAAGIASQIAAVKGPIEKDRRLLIPQGRAIMQSLTTGLDSGLTEVLRTAAAIAPAIAARVGGSGVVTRGYLDAAALPVTGQTATAGSSSTSTPTEQITEVRVFIGDRELTDIVRTEVTTRDRDTRRRASQGVGAAR</sequence>
<name>A0A934QTK3_9PSEU</name>
<accession>A0A934QTK3</accession>
<evidence type="ECO:0000256" key="3">
    <source>
        <dbReference type="SAM" id="Phobius"/>
    </source>
</evidence>
<feature type="compositionally biased region" description="Basic and acidic residues" evidence="2">
    <location>
        <begin position="939"/>
        <end position="948"/>
    </location>
</feature>
<proteinExistence type="predicted"/>
<dbReference type="AlphaFoldDB" id="A0A934QTK3"/>
<evidence type="ECO:0000256" key="2">
    <source>
        <dbReference type="SAM" id="MobiDB-lite"/>
    </source>
</evidence>
<gene>
    <name evidence="4" type="ORF">JHE00_12455</name>
</gene>
<keyword evidence="3" id="KW-1133">Transmembrane helix</keyword>
<dbReference type="EMBL" id="JAENJH010000002">
    <property type="protein sequence ID" value="MBK1785138.1"/>
    <property type="molecule type" value="Genomic_DNA"/>
</dbReference>
<evidence type="ECO:0000256" key="1">
    <source>
        <dbReference type="SAM" id="Coils"/>
    </source>
</evidence>
<keyword evidence="3" id="KW-0472">Membrane</keyword>
<evidence type="ECO:0000313" key="5">
    <source>
        <dbReference type="Proteomes" id="UP000635245"/>
    </source>
</evidence>
<feature type="coiled-coil region" evidence="1">
    <location>
        <begin position="58"/>
        <end position="127"/>
    </location>
</feature>